<comment type="caution">
    <text evidence="6">The sequence shown here is derived from an EMBL/GenBank/DDBJ whole genome shotgun (WGS) entry which is preliminary data.</text>
</comment>
<dbReference type="PRINTS" id="PR00039">
    <property type="entry name" value="HTHLYSR"/>
</dbReference>
<dbReference type="PROSITE" id="PS50931">
    <property type="entry name" value="HTH_LYSR"/>
    <property type="match status" value="1"/>
</dbReference>
<proteinExistence type="inferred from homology"/>
<dbReference type="SUPFAM" id="SSF53850">
    <property type="entry name" value="Periplasmic binding protein-like II"/>
    <property type="match status" value="1"/>
</dbReference>
<dbReference type="EMBL" id="JBBMFE010000010">
    <property type="protein sequence ID" value="MEQ2473007.1"/>
    <property type="molecule type" value="Genomic_DNA"/>
</dbReference>
<keyword evidence="7" id="KW-1185">Reference proteome</keyword>
<dbReference type="Gene3D" id="3.40.190.290">
    <property type="match status" value="1"/>
</dbReference>
<dbReference type="Pfam" id="PF00126">
    <property type="entry name" value="HTH_1"/>
    <property type="match status" value="1"/>
</dbReference>
<dbReference type="RefSeq" id="WP_349164804.1">
    <property type="nucleotide sequence ID" value="NZ_JBBMFE010000010.1"/>
</dbReference>
<evidence type="ECO:0000256" key="4">
    <source>
        <dbReference type="ARBA" id="ARBA00023163"/>
    </source>
</evidence>
<evidence type="ECO:0000256" key="2">
    <source>
        <dbReference type="ARBA" id="ARBA00023015"/>
    </source>
</evidence>
<comment type="similarity">
    <text evidence="1">Belongs to the LysR transcriptional regulatory family.</text>
</comment>
<dbReference type="InterPro" id="IPR000847">
    <property type="entry name" value="LysR_HTH_N"/>
</dbReference>
<evidence type="ECO:0000313" key="7">
    <source>
        <dbReference type="Proteomes" id="UP001438008"/>
    </source>
</evidence>
<feature type="domain" description="HTH lysR-type" evidence="5">
    <location>
        <begin position="1"/>
        <end position="58"/>
    </location>
</feature>
<dbReference type="Proteomes" id="UP001438008">
    <property type="component" value="Unassembled WGS sequence"/>
</dbReference>
<dbReference type="PANTHER" id="PTHR30346:SF0">
    <property type="entry name" value="HCA OPERON TRANSCRIPTIONAL ACTIVATOR HCAR"/>
    <property type="match status" value="1"/>
</dbReference>
<keyword evidence="2" id="KW-0805">Transcription regulation</keyword>
<reference evidence="6 7" key="1">
    <citation type="submission" date="2024-03" db="EMBL/GenBank/DDBJ databases">
        <title>Human intestinal bacterial collection.</title>
        <authorList>
            <person name="Pauvert C."/>
            <person name="Hitch T.C.A."/>
            <person name="Clavel T."/>
        </authorList>
    </citation>
    <scope>NUCLEOTIDE SEQUENCE [LARGE SCALE GENOMIC DNA]</scope>
    <source>
        <strain evidence="6 7">CLA-AA-H132</strain>
    </source>
</reference>
<dbReference type="PANTHER" id="PTHR30346">
    <property type="entry name" value="TRANSCRIPTIONAL DUAL REGULATOR HCAR-RELATED"/>
    <property type="match status" value="1"/>
</dbReference>
<dbReference type="InterPro" id="IPR036388">
    <property type="entry name" value="WH-like_DNA-bd_sf"/>
</dbReference>
<dbReference type="InterPro" id="IPR036390">
    <property type="entry name" value="WH_DNA-bd_sf"/>
</dbReference>
<evidence type="ECO:0000313" key="6">
    <source>
        <dbReference type="EMBL" id="MEQ2473007.1"/>
    </source>
</evidence>
<dbReference type="CDD" id="cd05466">
    <property type="entry name" value="PBP2_LTTR_substrate"/>
    <property type="match status" value="1"/>
</dbReference>
<keyword evidence="4" id="KW-0804">Transcription</keyword>
<keyword evidence="3" id="KW-0238">DNA-binding</keyword>
<organism evidence="6 7">
    <name type="scientific">Laedolimicola intestinihominis</name>
    <dbReference type="NCBI Taxonomy" id="3133166"/>
    <lineage>
        <taxon>Bacteria</taxon>
        <taxon>Bacillati</taxon>
        <taxon>Bacillota</taxon>
        <taxon>Clostridia</taxon>
        <taxon>Lachnospirales</taxon>
        <taxon>Lachnospiraceae</taxon>
        <taxon>Laedolimicola</taxon>
    </lineage>
</organism>
<evidence type="ECO:0000259" key="5">
    <source>
        <dbReference type="PROSITE" id="PS50931"/>
    </source>
</evidence>
<protein>
    <submittedName>
        <fullName evidence="6">LysR family transcriptional regulator</fullName>
    </submittedName>
</protein>
<dbReference type="SUPFAM" id="SSF46785">
    <property type="entry name" value="Winged helix' DNA-binding domain"/>
    <property type="match status" value="1"/>
</dbReference>
<gene>
    <name evidence="6" type="ORF">WMO29_10990</name>
</gene>
<dbReference type="Gene3D" id="1.10.10.10">
    <property type="entry name" value="Winged helix-like DNA-binding domain superfamily/Winged helix DNA-binding domain"/>
    <property type="match status" value="1"/>
</dbReference>
<sequence>MRIEQLRHVVEIARCGSMRQAALNLYISQPNLSVSIQNLEEEVGYQIFTRSSRGMQLTKAGKAFVDYAAPIVSQFERLTNLKQDIGQLQSNYFSVAILPYRYLTEAAIQLYNRHLATPIHLSLMDGDRSSIIEMVANNEVELGVLGIFSPFYEEMVRQLEEKELRFVRLDQIKVCALIGKAHPQFYSENDYIICEELRGKTFVGFDEMESGPFSPLPDILGLGNEVCPHRIYAKSWSIILDIVRSTDSFSIVATNRKAYTTIPYYDGVRSLELLDCDCYNIMGWITRKNAVLSDLAMEFLSILSSYF</sequence>
<evidence type="ECO:0000256" key="3">
    <source>
        <dbReference type="ARBA" id="ARBA00023125"/>
    </source>
</evidence>
<accession>A0ABV1FIV5</accession>
<evidence type="ECO:0000256" key="1">
    <source>
        <dbReference type="ARBA" id="ARBA00009437"/>
    </source>
</evidence>
<name>A0ABV1FIV5_9FIRM</name>